<organism evidence="1 2">
    <name type="scientific">Marasmius oreades</name>
    <name type="common">fairy-ring Marasmius</name>
    <dbReference type="NCBI Taxonomy" id="181124"/>
    <lineage>
        <taxon>Eukaryota</taxon>
        <taxon>Fungi</taxon>
        <taxon>Dikarya</taxon>
        <taxon>Basidiomycota</taxon>
        <taxon>Agaricomycotina</taxon>
        <taxon>Agaricomycetes</taxon>
        <taxon>Agaricomycetidae</taxon>
        <taxon>Agaricales</taxon>
        <taxon>Marasmiineae</taxon>
        <taxon>Marasmiaceae</taxon>
        <taxon>Marasmius</taxon>
    </lineage>
</organism>
<protein>
    <submittedName>
        <fullName evidence="1">Uncharacterized protein</fullName>
    </submittedName>
</protein>
<dbReference type="EMBL" id="CM032185">
    <property type="protein sequence ID" value="KAG7092984.1"/>
    <property type="molecule type" value="Genomic_DNA"/>
</dbReference>
<name>A0A9P7S078_9AGAR</name>
<accession>A0A9P7S078</accession>
<proteinExistence type="predicted"/>
<gene>
    <name evidence="1" type="ORF">E1B28_009283</name>
</gene>
<keyword evidence="2" id="KW-1185">Reference proteome</keyword>
<dbReference type="RefSeq" id="XP_043009454.1">
    <property type="nucleotide sequence ID" value="XM_043154164.1"/>
</dbReference>
<dbReference type="Proteomes" id="UP001049176">
    <property type="component" value="Chromosome 5"/>
</dbReference>
<evidence type="ECO:0000313" key="1">
    <source>
        <dbReference type="EMBL" id="KAG7092984.1"/>
    </source>
</evidence>
<dbReference type="KEGG" id="more:E1B28_009283"/>
<comment type="caution">
    <text evidence="1">The sequence shown here is derived from an EMBL/GenBank/DDBJ whole genome shotgun (WGS) entry which is preliminary data.</text>
</comment>
<reference evidence="1" key="1">
    <citation type="journal article" date="2021" name="Genome Biol. Evol.">
        <title>The assembled and annotated genome of the fairy-ring fungus Marasmius oreades.</title>
        <authorList>
            <person name="Hiltunen M."/>
            <person name="Ament-Velasquez S.L."/>
            <person name="Johannesson H."/>
        </authorList>
    </citation>
    <scope>NUCLEOTIDE SEQUENCE</scope>
    <source>
        <strain evidence="1">03SP1</strain>
    </source>
</reference>
<evidence type="ECO:0000313" key="2">
    <source>
        <dbReference type="Proteomes" id="UP001049176"/>
    </source>
</evidence>
<dbReference type="OrthoDB" id="2973648at2759"/>
<dbReference type="GeneID" id="66078359"/>
<sequence>MFYMHHGDSSPWRAGIKEMKWDANIHPLPLQPPSNQFSLSPCSPNTTLFTILHENMQSKSPMFAGVLVTIISAFVSNATPIIQRDVYVPHITSPNTSTIWTVGSMVNVTWDTSDAPTQIGNRASVQLNEGADFSNLGKLAQDFDLRAGFVEVKVPNVDPASEYSITLFGDSGNRSPLFSIVAPETGKTKRSPNLARDVWDPRITSPIAGTVWVTGMTVNITWSVTGSPFSPHFHP</sequence>
<dbReference type="AlphaFoldDB" id="A0A9P7S078"/>